<proteinExistence type="predicted"/>
<dbReference type="EMBL" id="SBKO01000003">
    <property type="protein sequence ID" value="RXR18259.1"/>
    <property type="molecule type" value="Genomic_DNA"/>
</dbReference>
<protein>
    <submittedName>
        <fullName evidence="2">Uncharacterized protein</fullName>
    </submittedName>
</protein>
<feature type="transmembrane region" description="Helical" evidence="1">
    <location>
        <begin position="312"/>
        <end position="332"/>
    </location>
</feature>
<name>A0A4Q1K2R0_9FLAO</name>
<keyword evidence="1" id="KW-0472">Membrane</keyword>
<feature type="transmembrane region" description="Helical" evidence="1">
    <location>
        <begin position="163"/>
        <end position="187"/>
    </location>
</feature>
<evidence type="ECO:0000313" key="2">
    <source>
        <dbReference type="EMBL" id="RXR18259.1"/>
    </source>
</evidence>
<feature type="transmembrane region" description="Helical" evidence="1">
    <location>
        <begin position="236"/>
        <end position="257"/>
    </location>
</feature>
<accession>A0A4Q1K2R0</accession>
<dbReference type="Proteomes" id="UP000290283">
    <property type="component" value="Unassembled WGS sequence"/>
</dbReference>
<organism evidence="2 3">
    <name type="scientific">Flavobacterium amnicola</name>
    <dbReference type="NCBI Taxonomy" id="2506422"/>
    <lineage>
        <taxon>Bacteria</taxon>
        <taxon>Pseudomonadati</taxon>
        <taxon>Bacteroidota</taxon>
        <taxon>Flavobacteriia</taxon>
        <taxon>Flavobacteriales</taxon>
        <taxon>Flavobacteriaceae</taxon>
        <taxon>Flavobacterium</taxon>
    </lineage>
</organism>
<feature type="transmembrane region" description="Helical" evidence="1">
    <location>
        <begin position="26"/>
        <end position="45"/>
    </location>
</feature>
<evidence type="ECO:0000313" key="3">
    <source>
        <dbReference type="Proteomes" id="UP000290283"/>
    </source>
</evidence>
<feature type="transmembrane region" description="Helical" evidence="1">
    <location>
        <begin position="108"/>
        <end position="126"/>
    </location>
</feature>
<gene>
    <name evidence="2" type="ORF">EQG63_08290</name>
</gene>
<feature type="transmembrane region" description="Helical" evidence="1">
    <location>
        <begin position="288"/>
        <end position="306"/>
    </location>
</feature>
<sequence>MTNKKKITKKKSIKVELPFYKKWSTYLYLIGGLLLIFLIYIIYRVQISDRKLFTLSFIPLLLGIIYENKRLSTDWKIIALKVLGSLIFSFLVFLPGKRERNYDFENHIEAWPFYFLAVFVLISVIIHDKKVVPKLTEGITLIQSISIIYWIFDYKFFENINLFSSILISVSFLISLYSLIHAFTYITLSRNARLYLSIWSSIIMIIFAVEHIFRVFDSPNIEETNILNGSIITLQYFLLGVSSMYILQNFFMLAEYLPSKNRFYDKEHLKDIKTMTKTHIERYSDKQVMKLDSLFCLLYSSSLYFINFKYQIIPRQTAIWVIILTFPYIIYLKEKIFPQEI</sequence>
<dbReference type="OrthoDB" id="793644at2"/>
<feature type="transmembrane region" description="Helical" evidence="1">
    <location>
        <begin position="194"/>
        <end position="216"/>
    </location>
</feature>
<comment type="caution">
    <text evidence="2">The sequence shown here is derived from an EMBL/GenBank/DDBJ whole genome shotgun (WGS) entry which is preliminary data.</text>
</comment>
<evidence type="ECO:0000256" key="1">
    <source>
        <dbReference type="SAM" id="Phobius"/>
    </source>
</evidence>
<reference evidence="3" key="1">
    <citation type="submission" date="2019-01" db="EMBL/GenBank/DDBJ databases">
        <title>Cytophagaceae bacterium strain CAR-16.</title>
        <authorList>
            <person name="Chen W.-M."/>
        </authorList>
    </citation>
    <scope>NUCLEOTIDE SEQUENCE [LARGE SCALE GENOMIC DNA]</scope>
    <source>
        <strain evidence="3">LLJ-11</strain>
    </source>
</reference>
<keyword evidence="1" id="KW-1133">Transmembrane helix</keyword>
<dbReference type="AlphaFoldDB" id="A0A4Q1K2R0"/>
<keyword evidence="1" id="KW-0812">Transmembrane</keyword>
<dbReference type="RefSeq" id="WP_129435908.1">
    <property type="nucleotide sequence ID" value="NZ_SBKO01000003.1"/>
</dbReference>
<feature type="transmembrane region" description="Helical" evidence="1">
    <location>
        <begin position="78"/>
        <end position="96"/>
    </location>
</feature>
<keyword evidence="3" id="KW-1185">Reference proteome</keyword>